<evidence type="ECO:0000313" key="13">
    <source>
        <dbReference type="EMBL" id="AEW06443.1"/>
    </source>
</evidence>
<dbReference type="NCBIfam" id="NF000840">
    <property type="entry name" value="PRK00071.1-3"/>
    <property type="match status" value="1"/>
</dbReference>
<evidence type="ECO:0000256" key="8">
    <source>
        <dbReference type="ARBA" id="ARBA00022840"/>
    </source>
</evidence>
<evidence type="ECO:0000259" key="12">
    <source>
        <dbReference type="Pfam" id="PF01467"/>
    </source>
</evidence>
<feature type="domain" description="Cytidyltransferase-like" evidence="12">
    <location>
        <begin position="16"/>
        <end position="184"/>
    </location>
</feature>
<dbReference type="NCBIfam" id="TIGR00125">
    <property type="entry name" value="cyt_tran_rel"/>
    <property type="match status" value="1"/>
</dbReference>
<keyword evidence="5 11" id="KW-0808">Transferase</keyword>
<dbReference type="InterPro" id="IPR014729">
    <property type="entry name" value="Rossmann-like_a/b/a_fold"/>
</dbReference>
<organism evidence="13 14">
    <name type="scientific">Sulfobacillus acidophilus (strain ATCC 700253 / DSM 10332 / NAL)</name>
    <dbReference type="NCBI Taxonomy" id="679936"/>
    <lineage>
        <taxon>Bacteria</taxon>
        <taxon>Bacillati</taxon>
        <taxon>Bacillota</taxon>
        <taxon>Clostridia</taxon>
        <taxon>Eubacteriales</taxon>
        <taxon>Clostridiales Family XVII. Incertae Sedis</taxon>
        <taxon>Sulfobacillus</taxon>
    </lineage>
</organism>
<dbReference type="NCBIfam" id="TIGR00482">
    <property type="entry name" value="nicotinate (nicotinamide) nucleotide adenylyltransferase"/>
    <property type="match status" value="1"/>
</dbReference>
<keyword evidence="6 11" id="KW-0548">Nucleotidyltransferase</keyword>
<dbReference type="Proteomes" id="UP000005439">
    <property type="component" value="Chromosome"/>
</dbReference>
<dbReference type="STRING" id="679936.Sulac_2982"/>
<dbReference type="InterPro" id="IPR004821">
    <property type="entry name" value="Cyt_trans-like"/>
</dbReference>
<dbReference type="InterPro" id="IPR005248">
    <property type="entry name" value="NadD/NMNAT"/>
</dbReference>
<dbReference type="AlphaFoldDB" id="G8U0A1"/>
<dbReference type="UniPathway" id="UPA00253">
    <property type="reaction ID" value="UER00332"/>
</dbReference>
<evidence type="ECO:0000256" key="2">
    <source>
        <dbReference type="ARBA" id="ARBA00005019"/>
    </source>
</evidence>
<dbReference type="GO" id="GO:0005524">
    <property type="term" value="F:ATP binding"/>
    <property type="evidence" value="ECO:0007669"/>
    <property type="project" value="UniProtKB-KW"/>
</dbReference>
<evidence type="ECO:0000256" key="6">
    <source>
        <dbReference type="ARBA" id="ARBA00022695"/>
    </source>
</evidence>
<comment type="catalytic activity">
    <reaction evidence="10 11">
        <text>nicotinate beta-D-ribonucleotide + ATP + H(+) = deamido-NAD(+) + diphosphate</text>
        <dbReference type="Rhea" id="RHEA:22860"/>
        <dbReference type="ChEBI" id="CHEBI:15378"/>
        <dbReference type="ChEBI" id="CHEBI:30616"/>
        <dbReference type="ChEBI" id="CHEBI:33019"/>
        <dbReference type="ChEBI" id="CHEBI:57502"/>
        <dbReference type="ChEBI" id="CHEBI:58437"/>
        <dbReference type="EC" id="2.7.7.18"/>
    </reaction>
</comment>
<reference evidence="14" key="1">
    <citation type="submission" date="2011-12" db="EMBL/GenBank/DDBJ databases">
        <title>The complete genome of chromosome of Sulfobacillus acidophilus DSM 10332.</title>
        <authorList>
            <person name="Lucas S."/>
            <person name="Han J."/>
            <person name="Lapidus A."/>
            <person name="Bruce D."/>
            <person name="Goodwin L."/>
            <person name="Pitluck S."/>
            <person name="Peters L."/>
            <person name="Kyrpides N."/>
            <person name="Mavromatis K."/>
            <person name="Ivanova N."/>
            <person name="Mikhailova N."/>
            <person name="Chertkov O."/>
            <person name="Saunders E."/>
            <person name="Detter J.C."/>
            <person name="Tapia R."/>
            <person name="Han C."/>
            <person name="Land M."/>
            <person name="Hauser L."/>
            <person name="Markowitz V."/>
            <person name="Cheng J.-F."/>
            <person name="Hugenholtz P."/>
            <person name="Woyke T."/>
            <person name="Wu D."/>
            <person name="Pukall R."/>
            <person name="Gehrich-Schroeter G."/>
            <person name="Schneider S."/>
            <person name="Klenk H.-P."/>
            <person name="Eisen J.A."/>
        </authorList>
    </citation>
    <scope>NUCLEOTIDE SEQUENCE [LARGE SCALE GENOMIC DNA]</scope>
    <source>
        <strain evidence="14">ATCC 700253 / DSM 10332 / NAL</strain>
    </source>
</reference>
<reference evidence="13 14" key="2">
    <citation type="journal article" date="2012" name="Stand. Genomic Sci.">
        <title>Complete genome sequence of the moderately thermophilic mineral-sulfide-oxidizing firmicute Sulfobacillus acidophilus type strain (NAL(T)).</title>
        <authorList>
            <person name="Anderson I."/>
            <person name="Chertkov O."/>
            <person name="Chen A."/>
            <person name="Saunders E."/>
            <person name="Lapidus A."/>
            <person name="Nolan M."/>
            <person name="Lucas S."/>
            <person name="Hammon N."/>
            <person name="Deshpande S."/>
            <person name="Cheng J.F."/>
            <person name="Han C."/>
            <person name="Tapia R."/>
            <person name="Goodwin L.A."/>
            <person name="Pitluck S."/>
            <person name="Liolios K."/>
            <person name="Pagani I."/>
            <person name="Ivanova N."/>
            <person name="Mikhailova N."/>
            <person name="Pati A."/>
            <person name="Palaniappan K."/>
            <person name="Land M."/>
            <person name="Pan C."/>
            <person name="Rohde M."/>
            <person name="Pukall R."/>
            <person name="Goker M."/>
            <person name="Detter J.C."/>
            <person name="Woyke T."/>
            <person name="Bristow J."/>
            <person name="Eisen J.A."/>
            <person name="Markowitz V."/>
            <person name="Hugenholtz P."/>
            <person name="Kyrpides N.C."/>
            <person name="Klenk H.P."/>
            <person name="Mavromatis K."/>
        </authorList>
    </citation>
    <scope>NUCLEOTIDE SEQUENCE [LARGE SCALE GENOMIC DNA]</scope>
    <source>
        <strain evidence="14">ATCC 700253 / DSM 10332 / NAL</strain>
    </source>
</reference>
<dbReference type="Gene3D" id="3.40.50.620">
    <property type="entry name" value="HUPs"/>
    <property type="match status" value="1"/>
</dbReference>
<dbReference type="PANTHER" id="PTHR39321">
    <property type="entry name" value="NICOTINATE-NUCLEOTIDE ADENYLYLTRANSFERASE-RELATED"/>
    <property type="match status" value="1"/>
</dbReference>
<sequence>MSNTTLMGKQRRAVGLMGGTFNPIHYGHLVAAEAARDAFNLDQVIFIPSGQPPHKSNVFVADPEHRYLMTFLAIVPNQHFELSRVEIDRPGPSYTLNTLQYFAERDPAIDWYFITGADAILDILTWHQPERLFGYAEFIAASRPGYSLDKIYALEQRLGREHMERIHPLEVPALAISSSQIRERLRMGLSIKYLVPEAVEHYIAKNRVYQALRHERR</sequence>
<gene>
    <name evidence="11" type="primary">nadD</name>
    <name evidence="13" type="ordered locus">Sulac_2982</name>
</gene>
<keyword evidence="4 11" id="KW-0662">Pyridine nucleotide biosynthesis</keyword>
<dbReference type="EMBL" id="CP003179">
    <property type="protein sequence ID" value="AEW06443.1"/>
    <property type="molecule type" value="Genomic_DNA"/>
</dbReference>
<evidence type="ECO:0000256" key="4">
    <source>
        <dbReference type="ARBA" id="ARBA00022642"/>
    </source>
</evidence>
<comment type="pathway">
    <text evidence="2 11">Cofactor biosynthesis; NAD(+) biosynthesis; deamido-NAD(+) from nicotinate D-ribonucleotide: step 1/1.</text>
</comment>
<evidence type="ECO:0000256" key="11">
    <source>
        <dbReference type="HAMAP-Rule" id="MF_00244"/>
    </source>
</evidence>
<name>G8U0A1_SULAD</name>
<dbReference type="CDD" id="cd02165">
    <property type="entry name" value="NMNAT"/>
    <property type="match status" value="1"/>
</dbReference>
<keyword evidence="8 11" id="KW-0067">ATP-binding</keyword>
<dbReference type="GO" id="GO:0004515">
    <property type="term" value="F:nicotinate-nucleotide adenylyltransferase activity"/>
    <property type="evidence" value="ECO:0007669"/>
    <property type="project" value="UniProtKB-UniRule"/>
</dbReference>
<dbReference type="EC" id="2.7.7.18" evidence="11"/>
<dbReference type="HOGENOM" id="CLU_069765_1_1_9"/>
<comment type="function">
    <text evidence="1 11">Catalyzes the reversible adenylation of nicotinate mononucleotide (NaMN) to nicotinic acid adenine dinucleotide (NaAD).</text>
</comment>
<comment type="similarity">
    <text evidence="3 11">Belongs to the NadD family.</text>
</comment>
<dbReference type="Pfam" id="PF01467">
    <property type="entry name" value="CTP_transf_like"/>
    <property type="match status" value="1"/>
</dbReference>
<dbReference type="PANTHER" id="PTHR39321:SF3">
    <property type="entry name" value="PHOSPHOPANTETHEINE ADENYLYLTRANSFERASE"/>
    <property type="match status" value="1"/>
</dbReference>
<evidence type="ECO:0000256" key="5">
    <source>
        <dbReference type="ARBA" id="ARBA00022679"/>
    </source>
</evidence>
<dbReference type="HAMAP" id="MF_00244">
    <property type="entry name" value="NaMN_adenylyltr"/>
    <property type="match status" value="1"/>
</dbReference>
<keyword evidence="9 11" id="KW-0520">NAD</keyword>
<evidence type="ECO:0000256" key="9">
    <source>
        <dbReference type="ARBA" id="ARBA00023027"/>
    </source>
</evidence>
<dbReference type="KEGG" id="sap:Sulac_2982"/>
<keyword evidence="7 11" id="KW-0547">Nucleotide-binding</keyword>
<protein>
    <recommendedName>
        <fullName evidence="11">Probable nicotinate-nucleotide adenylyltransferase</fullName>
        <ecNumber evidence="11">2.7.7.18</ecNumber>
    </recommendedName>
    <alternativeName>
        <fullName evidence="11">Deamido-NAD(+) diphosphorylase</fullName>
    </alternativeName>
    <alternativeName>
        <fullName evidence="11">Deamido-NAD(+) pyrophosphorylase</fullName>
    </alternativeName>
    <alternativeName>
        <fullName evidence="11">Nicotinate mononucleotide adenylyltransferase</fullName>
        <shortName evidence="11">NaMN adenylyltransferase</shortName>
    </alternativeName>
</protein>
<dbReference type="SUPFAM" id="SSF52374">
    <property type="entry name" value="Nucleotidylyl transferase"/>
    <property type="match status" value="1"/>
</dbReference>
<evidence type="ECO:0000256" key="3">
    <source>
        <dbReference type="ARBA" id="ARBA00009014"/>
    </source>
</evidence>
<evidence type="ECO:0000256" key="10">
    <source>
        <dbReference type="ARBA" id="ARBA00048721"/>
    </source>
</evidence>
<dbReference type="GO" id="GO:0009435">
    <property type="term" value="P:NAD+ biosynthetic process"/>
    <property type="evidence" value="ECO:0007669"/>
    <property type="project" value="UniProtKB-UniRule"/>
</dbReference>
<accession>G8U0A1</accession>
<dbReference type="FunFam" id="3.40.50.620:FF:000039">
    <property type="entry name" value="Probable nicotinate-nucleotide adenylyltransferase"/>
    <property type="match status" value="1"/>
</dbReference>
<keyword evidence="14" id="KW-1185">Reference proteome</keyword>
<evidence type="ECO:0000256" key="1">
    <source>
        <dbReference type="ARBA" id="ARBA00002324"/>
    </source>
</evidence>
<proteinExistence type="inferred from homology"/>
<dbReference type="PATRIC" id="fig|679936.5.peg.3077"/>
<evidence type="ECO:0000313" key="14">
    <source>
        <dbReference type="Proteomes" id="UP000005439"/>
    </source>
</evidence>
<evidence type="ECO:0000256" key="7">
    <source>
        <dbReference type="ARBA" id="ARBA00022741"/>
    </source>
</evidence>